<feature type="non-terminal residue" evidence="4">
    <location>
        <position position="1"/>
    </location>
</feature>
<dbReference type="AlphaFoldDB" id="A0AAQ4FJ00"/>
<keyword evidence="1" id="KW-0646">Protease inhibitor</keyword>
<evidence type="ECO:0000256" key="2">
    <source>
        <dbReference type="ARBA" id="ARBA00023157"/>
    </source>
</evidence>
<dbReference type="Pfam" id="PF01826">
    <property type="entry name" value="TIL"/>
    <property type="match status" value="1"/>
</dbReference>
<accession>A0AAQ4FJ00</accession>
<evidence type="ECO:0000259" key="3">
    <source>
        <dbReference type="Pfam" id="PF01826"/>
    </source>
</evidence>
<gene>
    <name evidence="4" type="ORF">V5799_023184</name>
</gene>
<dbReference type="InterPro" id="IPR002919">
    <property type="entry name" value="TIL_dom"/>
</dbReference>
<protein>
    <recommendedName>
        <fullName evidence="3">TIL domain-containing protein</fullName>
    </recommendedName>
</protein>
<dbReference type="SUPFAM" id="SSF57567">
    <property type="entry name" value="Serine protease inhibitors"/>
    <property type="match status" value="1"/>
</dbReference>
<dbReference type="PANTHER" id="PTHR23259:SF70">
    <property type="entry name" value="ACCESSORY GLAND PROTEIN ACP62F-RELATED"/>
    <property type="match status" value="1"/>
</dbReference>
<dbReference type="GO" id="GO:0030414">
    <property type="term" value="F:peptidase inhibitor activity"/>
    <property type="evidence" value="ECO:0007669"/>
    <property type="project" value="UniProtKB-KW"/>
</dbReference>
<dbReference type="PANTHER" id="PTHR23259">
    <property type="entry name" value="RIDDLE"/>
    <property type="match status" value="1"/>
</dbReference>
<evidence type="ECO:0000256" key="1">
    <source>
        <dbReference type="ARBA" id="ARBA00022690"/>
    </source>
</evidence>
<evidence type="ECO:0000313" key="5">
    <source>
        <dbReference type="Proteomes" id="UP001321473"/>
    </source>
</evidence>
<dbReference type="CDD" id="cd19941">
    <property type="entry name" value="TIL"/>
    <property type="match status" value="1"/>
</dbReference>
<dbReference type="Gene3D" id="2.10.25.10">
    <property type="entry name" value="Laminin"/>
    <property type="match status" value="2"/>
</dbReference>
<organism evidence="4 5">
    <name type="scientific">Amblyomma americanum</name>
    <name type="common">Lone star tick</name>
    <dbReference type="NCBI Taxonomy" id="6943"/>
    <lineage>
        <taxon>Eukaryota</taxon>
        <taxon>Metazoa</taxon>
        <taxon>Ecdysozoa</taxon>
        <taxon>Arthropoda</taxon>
        <taxon>Chelicerata</taxon>
        <taxon>Arachnida</taxon>
        <taxon>Acari</taxon>
        <taxon>Parasitiformes</taxon>
        <taxon>Ixodida</taxon>
        <taxon>Ixodoidea</taxon>
        <taxon>Ixodidae</taxon>
        <taxon>Amblyomminae</taxon>
        <taxon>Amblyomma</taxon>
    </lineage>
</organism>
<dbReference type="EMBL" id="JARKHS020002184">
    <property type="protein sequence ID" value="KAK8787036.1"/>
    <property type="molecule type" value="Genomic_DNA"/>
</dbReference>
<sequence>VRERRGRGKRKPGGGVFRRGITLDPGIRPVDVATARHRHRSVFFSTSPSIPRSGAMAASLTQLVTLALVAFVCNLAAGQQLEGPQSCNPSTEVWNPKCNAHCEPTCTEGDLVPCSRSGGAGHTLSAGTQSRFSERICRPKCNCKPGLIRATRDGPCVPRDQCAGGGPNGGGCKRNEEFRSCGTACPAVCGQKAPDACTAQCVPGCFCARGYIRDKNGLCIPTAACRGGRGGRPGRQRNIISNQHPPAHFF</sequence>
<keyword evidence="2" id="KW-1015">Disulfide bond</keyword>
<proteinExistence type="predicted"/>
<reference evidence="4 5" key="1">
    <citation type="journal article" date="2023" name="Arcadia Sci">
        <title>De novo assembly of a long-read Amblyomma americanum tick genome.</title>
        <authorList>
            <person name="Chou S."/>
            <person name="Poskanzer K.E."/>
            <person name="Rollins M."/>
            <person name="Thuy-Boun P.S."/>
        </authorList>
    </citation>
    <scope>NUCLEOTIDE SEQUENCE [LARGE SCALE GENOMIC DNA]</scope>
    <source>
        <strain evidence="4">F_SG_1</strain>
        <tissue evidence="4">Salivary glands</tissue>
    </source>
</reference>
<dbReference type="Proteomes" id="UP001321473">
    <property type="component" value="Unassembled WGS sequence"/>
</dbReference>
<evidence type="ECO:0000313" key="4">
    <source>
        <dbReference type="EMBL" id="KAK8787036.1"/>
    </source>
</evidence>
<keyword evidence="5" id="KW-1185">Reference proteome</keyword>
<dbReference type="InterPro" id="IPR051368">
    <property type="entry name" value="SerProtInhib-TIL_Domain"/>
</dbReference>
<dbReference type="InterPro" id="IPR036084">
    <property type="entry name" value="Ser_inhib-like_sf"/>
</dbReference>
<feature type="domain" description="TIL" evidence="3">
    <location>
        <begin position="172"/>
        <end position="225"/>
    </location>
</feature>
<name>A0AAQ4FJ00_AMBAM</name>
<comment type="caution">
    <text evidence="4">The sequence shown here is derived from an EMBL/GenBank/DDBJ whole genome shotgun (WGS) entry which is preliminary data.</text>
</comment>